<name>A0ABW2NUI4_9BACL</name>
<dbReference type="InterPro" id="IPR038501">
    <property type="entry name" value="Spore_GerAC_C_sf"/>
</dbReference>
<dbReference type="PANTHER" id="PTHR35789">
    <property type="entry name" value="SPORE GERMINATION PROTEIN B3"/>
    <property type="match status" value="1"/>
</dbReference>
<dbReference type="Gene3D" id="6.20.190.10">
    <property type="entry name" value="Nutrient germinant receptor protein C, domain 1"/>
    <property type="match status" value="1"/>
</dbReference>
<comment type="caution">
    <text evidence="11">The sequence shown here is derived from an EMBL/GenBank/DDBJ whole genome shotgun (WGS) entry which is preliminary data.</text>
</comment>
<organism evidence="11 12">
    <name type="scientific">Fictibacillus iocasae</name>
    <dbReference type="NCBI Taxonomy" id="2715437"/>
    <lineage>
        <taxon>Bacteria</taxon>
        <taxon>Bacillati</taxon>
        <taxon>Bacillota</taxon>
        <taxon>Bacilli</taxon>
        <taxon>Bacillales</taxon>
        <taxon>Fictibacillaceae</taxon>
        <taxon>Fictibacillus</taxon>
    </lineage>
</organism>
<evidence type="ECO:0000259" key="10">
    <source>
        <dbReference type="Pfam" id="PF25198"/>
    </source>
</evidence>
<evidence type="ECO:0000313" key="12">
    <source>
        <dbReference type="Proteomes" id="UP001596549"/>
    </source>
</evidence>
<dbReference type="PANTHER" id="PTHR35789:SF1">
    <property type="entry name" value="SPORE GERMINATION PROTEIN B3"/>
    <property type="match status" value="1"/>
</dbReference>
<feature type="domain" description="Spore germination protein N-terminal" evidence="10">
    <location>
        <begin position="22"/>
        <end position="197"/>
    </location>
</feature>
<evidence type="ECO:0000256" key="3">
    <source>
        <dbReference type="ARBA" id="ARBA00022544"/>
    </source>
</evidence>
<evidence type="ECO:0000256" key="1">
    <source>
        <dbReference type="ARBA" id="ARBA00004635"/>
    </source>
</evidence>
<feature type="signal peptide" evidence="8">
    <location>
        <begin position="1"/>
        <end position="23"/>
    </location>
</feature>
<evidence type="ECO:0000256" key="7">
    <source>
        <dbReference type="ARBA" id="ARBA00023288"/>
    </source>
</evidence>
<evidence type="ECO:0000256" key="8">
    <source>
        <dbReference type="SAM" id="SignalP"/>
    </source>
</evidence>
<comment type="similarity">
    <text evidence="2">Belongs to the GerABKC lipoprotein family.</text>
</comment>
<dbReference type="Pfam" id="PF05504">
    <property type="entry name" value="Spore_GerAC"/>
    <property type="match status" value="1"/>
</dbReference>
<dbReference type="NCBIfam" id="TIGR02887">
    <property type="entry name" value="spore_ger_x_C"/>
    <property type="match status" value="1"/>
</dbReference>
<dbReference type="Gene3D" id="3.30.300.210">
    <property type="entry name" value="Nutrient germinant receptor protein C, domain 3"/>
    <property type="match status" value="1"/>
</dbReference>
<gene>
    <name evidence="11" type="ORF">ACFQPF_14750</name>
</gene>
<proteinExistence type="inferred from homology"/>
<evidence type="ECO:0000313" key="11">
    <source>
        <dbReference type="EMBL" id="MFC7372913.1"/>
    </source>
</evidence>
<keyword evidence="4 8" id="KW-0732">Signal</keyword>
<keyword evidence="12" id="KW-1185">Reference proteome</keyword>
<keyword evidence="6" id="KW-0564">Palmitate</keyword>
<dbReference type="RefSeq" id="WP_379750477.1">
    <property type="nucleotide sequence ID" value="NZ_JBHTCP010000048.1"/>
</dbReference>
<evidence type="ECO:0000256" key="5">
    <source>
        <dbReference type="ARBA" id="ARBA00023136"/>
    </source>
</evidence>
<protein>
    <submittedName>
        <fullName evidence="11">Ger(X)C family spore germination protein</fullName>
    </submittedName>
</protein>
<evidence type="ECO:0000259" key="9">
    <source>
        <dbReference type="Pfam" id="PF05504"/>
    </source>
</evidence>
<evidence type="ECO:0000256" key="2">
    <source>
        <dbReference type="ARBA" id="ARBA00007886"/>
    </source>
</evidence>
<dbReference type="InterPro" id="IPR008844">
    <property type="entry name" value="Spore_GerAC-like"/>
</dbReference>
<evidence type="ECO:0000256" key="4">
    <source>
        <dbReference type="ARBA" id="ARBA00022729"/>
    </source>
</evidence>
<dbReference type="InterPro" id="IPR057336">
    <property type="entry name" value="GerAC_N"/>
</dbReference>
<dbReference type="InterPro" id="IPR046953">
    <property type="entry name" value="Spore_GerAC-like_C"/>
</dbReference>
<feature type="chain" id="PRO_5046872419" evidence="8">
    <location>
        <begin position="24"/>
        <end position="384"/>
    </location>
</feature>
<sequence length="384" mass="43328">MAHLKKITTILLCLLLLSGCWDQSELPDFGFVQSIAIEHEKGRYKLTTQFYKPSAKISSSGGGSNVSFMNITTEGDSVFEAVRDITSHLGRKANWGHMRFILIDEKTAKKMPMNEILEFFYRDHEPRLLTGIAITKGKAPGYLKTKPHVENTISQQLNEITKSASEFSGKTYPANLFTIGKQLLSEVDIAYLPYIKVEKAAKDSIVVAGLSVLKHGKLKKIYSPQDTKYLMIGLGELNGAIIEVPCGGKRKGESESYEVVSSSTKWNLQQNGETITYDGSVKMKASMGELKCTFVQESKQLDEVNKRVASVVEKELWKLLKQTQKDRLDLLGVGNEMYRRDPKQWMIFKKDWDQRYTKVRFKIHADVNIINTGTDPGKPFKKGQ</sequence>
<keyword evidence="5" id="KW-0472">Membrane</keyword>
<comment type="subcellular location">
    <subcellularLocation>
        <location evidence="1">Membrane</location>
        <topology evidence="1">Lipid-anchor</topology>
    </subcellularLocation>
</comment>
<feature type="domain" description="Spore germination GerAC-like C-terminal" evidence="9">
    <location>
        <begin position="209"/>
        <end position="373"/>
    </location>
</feature>
<dbReference type="PROSITE" id="PS51257">
    <property type="entry name" value="PROKAR_LIPOPROTEIN"/>
    <property type="match status" value="1"/>
</dbReference>
<reference evidence="12" key="1">
    <citation type="journal article" date="2019" name="Int. J. Syst. Evol. Microbiol.">
        <title>The Global Catalogue of Microorganisms (GCM) 10K type strain sequencing project: providing services to taxonomists for standard genome sequencing and annotation.</title>
        <authorList>
            <consortium name="The Broad Institute Genomics Platform"/>
            <consortium name="The Broad Institute Genome Sequencing Center for Infectious Disease"/>
            <person name="Wu L."/>
            <person name="Ma J."/>
        </authorList>
    </citation>
    <scope>NUCLEOTIDE SEQUENCE [LARGE SCALE GENOMIC DNA]</scope>
    <source>
        <strain evidence="12">NBRC 106396</strain>
    </source>
</reference>
<dbReference type="Pfam" id="PF25198">
    <property type="entry name" value="Spore_GerAC_N"/>
    <property type="match status" value="1"/>
</dbReference>
<evidence type="ECO:0000256" key="6">
    <source>
        <dbReference type="ARBA" id="ARBA00023139"/>
    </source>
</evidence>
<keyword evidence="3" id="KW-0309">Germination</keyword>
<dbReference type="Proteomes" id="UP001596549">
    <property type="component" value="Unassembled WGS sequence"/>
</dbReference>
<accession>A0ABW2NUI4</accession>
<keyword evidence="7" id="KW-0449">Lipoprotein</keyword>
<dbReference type="EMBL" id="JBHTCP010000048">
    <property type="protein sequence ID" value="MFC7372913.1"/>
    <property type="molecule type" value="Genomic_DNA"/>
</dbReference>